<name>A0A096GEX3_COMTE</name>
<dbReference type="Proteomes" id="UP000029553">
    <property type="component" value="Unassembled WGS sequence"/>
</dbReference>
<gene>
    <name evidence="2" type="ORF">P353_27475</name>
</gene>
<reference evidence="2 3" key="1">
    <citation type="submission" date="2013-09" db="EMBL/GenBank/DDBJ databases">
        <title>High correlation between genotypes and phenotypes of environmental bacteria Comamonas testosteroni strains.</title>
        <authorList>
            <person name="Liu L."/>
            <person name="Zhu W."/>
            <person name="Xia X."/>
            <person name="Xu B."/>
            <person name="Luo M."/>
            <person name="Wang G."/>
        </authorList>
    </citation>
    <scope>NUCLEOTIDE SEQUENCE [LARGE SCALE GENOMIC DNA]</scope>
    <source>
        <strain evidence="2 3">JL40</strain>
    </source>
</reference>
<dbReference type="EMBL" id="AWOR01000105">
    <property type="protein sequence ID" value="KGH23750.1"/>
    <property type="molecule type" value="Genomic_DNA"/>
</dbReference>
<evidence type="ECO:0000256" key="1">
    <source>
        <dbReference type="SAM" id="Phobius"/>
    </source>
</evidence>
<sequence length="51" mass="5952">MQVSLLVVRLGPFTLGTFFMVYVPVYSTMFLDVPDTVLFRFWVVVPFVVMF</sequence>
<protein>
    <submittedName>
        <fullName evidence="2">Uncharacterized protein</fullName>
    </submittedName>
</protein>
<dbReference type="AlphaFoldDB" id="A0A096GEX3"/>
<evidence type="ECO:0000313" key="3">
    <source>
        <dbReference type="Proteomes" id="UP000029553"/>
    </source>
</evidence>
<keyword evidence="1" id="KW-0812">Transmembrane</keyword>
<organism evidence="2 3">
    <name type="scientific">Comamonas testosteroni</name>
    <name type="common">Pseudomonas testosteroni</name>
    <dbReference type="NCBI Taxonomy" id="285"/>
    <lineage>
        <taxon>Bacteria</taxon>
        <taxon>Pseudomonadati</taxon>
        <taxon>Pseudomonadota</taxon>
        <taxon>Betaproteobacteria</taxon>
        <taxon>Burkholderiales</taxon>
        <taxon>Comamonadaceae</taxon>
        <taxon>Comamonas</taxon>
    </lineage>
</organism>
<keyword evidence="1" id="KW-0472">Membrane</keyword>
<comment type="caution">
    <text evidence="2">The sequence shown here is derived from an EMBL/GenBank/DDBJ whole genome shotgun (WGS) entry which is preliminary data.</text>
</comment>
<keyword evidence="1" id="KW-1133">Transmembrane helix</keyword>
<proteinExistence type="predicted"/>
<feature type="transmembrane region" description="Helical" evidence="1">
    <location>
        <begin position="7"/>
        <end position="27"/>
    </location>
</feature>
<evidence type="ECO:0000313" key="2">
    <source>
        <dbReference type="EMBL" id="KGH23750.1"/>
    </source>
</evidence>
<accession>A0A096GEX3</accession>